<reference evidence="7" key="1">
    <citation type="submission" date="2022-08" db="EMBL/GenBank/DDBJ databases">
        <authorList>
            <person name="Marques A."/>
        </authorList>
    </citation>
    <scope>NUCLEOTIDE SEQUENCE</scope>
    <source>
        <strain evidence="7">RhyPub2mFocal</strain>
        <tissue evidence="7">Leaves</tissue>
    </source>
</reference>
<keyword evidence="7" id="KW-0863">Zinc-finger</keyword>
<comment type="subcellular location">
    <subcellularLocation>
        <location evidence="1">Nucleus</location>
    </subcellularLocation>
</comment>
<keyword evidence="2" id="KW-0805">Transcription regulation</keyword>
<dbReference type="AlphaFoldDB" id="A0AAV8DRS9"/>
<dbReference type="Proteomes" id="UP001140206">
    <property type="component" value="Chromosome 3"/>
</dbReference>
<feature type="region of interest" description="Disordered" evidence="5">
    <location>
        <begin position="381"/>
        <end position="540"/>
    </location>
</feature>
<accession>A0AAV8DRS9</accession>
<dbReference type="InterPro" id="IPR018866">
    <property type="entry name" value="Znf-4CXXC_R1"/>
</dbReference>
<evidence type="ECO:0000256" key="3">
    <source>
        <dbReference type="ARBA" id="ARBA00023163"/>
    </source>
</evidence>
<keyword evidence="7" id="KW-0479">Metal-binding</keyword>
<protein>
    <submittedName>
        <fullName evidence="7">Zinc-finger domain of monoamine-oxidase A repressor R1 protein</fullName>
    </submittedName>
</protein>
<keyword evidence="3" id="KW-0804">Transcription</keyword>
<feature type="compositionally biased region" description="Acidic residues" evidence="5">
    <location>
        <begin position="399"/>
        <end position="416"/>
    </location>
</feature>
<evidence type="ECO:0000256" key="2">
    <source>
        <dbReference type="ARBA" id="ARBA00023015"/>
    </source>
</evidence>
<evidence type="ECO:0000313" key="7">
    <source>
        <dbReference type="EMBL" id="KAJ4769809.1"/>
    </source>
</evidence>
<dbReference type="GO" id="GO:0008270">
    <property type="term" value="F:zinc ion binding"/>
    <property type="evidence" value="ECO:0007669"/>
    <property type="project" value="UniProtKB-KW"/>
</dbReference>
<keyword evidence="7" id="KW-0862">Zinc</keyword>
<dbReference type="EMBL" id="JAMFTS010000003">
    <property type="protein sequence ID" value="KAJ4769809.1"/>
    <property type="molecule type" value="Genomic_DNA"/>
</dbReference>
<keyword evidence="8" id="KW-1185">Reference proteome</keyword>
<proteinExistence type="predicted"/>
<feature type="compositionally biased region" description="Polar residues" evidence="5">
    <location>
        <begin position="71"/>
        <end position="89"/>
    </location>
</feature>
<feature type="domain" description="Zinc-finger" evidence="6">
    <location>
        <begin position="27"/>
        <end position="72"/>
    </location>
</feature>
<evidence type="ECO:0000256" key="4">
    <source>
        <dbReference type="ARBA" id="ARBA00023242"/>
    </source>
</evidence>
<sequence length="540" mass="60799">MPLVSAIQPKCPPTGLKESEEHKHFIATYGKEEVKRAASPDWVCPRCQKRCNCSVCMNKDGLTPTGRIRNGTPQSSVESGKPGTSQSEPNAAAVDRMRKKIEMAECAQEQLWDLKMQESLLPKGTILKNVAGVALKTEDVGPALQFLELCRTFSQVLRIKDGQPKRILEEIANYKAAGREQAGNAWLIAIKKLLSNQPFFKDLPPSFFKSSSRYHDLNSTWKLQILNLLCDSALPAKLIIEARNKLKNEVAKSREPPVDGIVQPFEQEPCELSLLGLKEKLREACCEMLDALKDAKLDQKRDARRPEPLMPDGSGGTYWKMNGYVEGSSILLQDVGNWNPSESNNNSDKWFFFSKDEEKNIETHCFSRRVWESILESALKQDPADERDQGAHDEAMEVSSDEEESDDETTEYESDTDYSLNEEPRWEDELGPGDVMEAYLYEEELGKEPTESESDTDTSPYEEAQLEDEKEPGDAMQASSSEEESDDETTEPESDFNDSLYEEGQSEDEDKPEDAMETSSYGYESDDETTDSYSDPDNSL</sequence>
<gene>
    <name evidence="7" type="ORF">LUZ62_054066</name>
</gene>
<dbReference type="Pfam" id="PF10497">
    <property type="entry name" value="zf-4CXXC_R1"/>
    <property type="match status" value="1"/>
</dbReference>
<evidence type="ECO:0000313" key="8">
    <source>
        <dbReference type="Proteomes" id="UP001140206"/>
    </source>
</evidence>
<comment type="caution">
    <text evidence="7">The sequence shown here is derived from an EMBL/GenBank/DDBJ whole genome shotgun (WGS) entry which is preliminary data.</text>
</comment>
<dbReference type="GO" id="GO:0005634">
    <property type="term" value="C:nucleus"/>
    <property type="evidence" value="ECO:0007669"/>
    <property type="project" value="UniProtKB-SubCell"/>
</dbReference>
<keyword evidence="4" id="KW-0539">Nucleus</keyword>
<feature type="compositionally biased region" description="Low complexity" evidence="5">
    <location>
        <begin position="531"/>
        <end position="540"/>
    </location>
</feature>
<evidence type="ECO:0000256" key="5">
    <source>
        <dbReference type="SAM" id="MobiDB-lite"/>
    </source>
</evidence>
<feature type="region of interest" description="Disordered" evidence="5">
    <location>
        <begin position="64"/>
        <end position="92"/>
    </location>
</feature>
<feature type="compositionally biased region" description="Basic and acidic residues" evidence="5">
    <location>
        <begin position="382"/>
        <end position="395"/>
    </location>
</feature>
<evidence type="ECO:0000259" key="6">
    <source>
        <dbReference type="Pfam" id="PF10497"/>
    </source>
</evidence>
<feature type="compositionally biased region" description="Acidic residues" evidence="5">
    <location>
        <begin position="481"/>
        <end position="516"/>
    </location>
</feature>
<name>A0AAV8DRS9_9POAL</name>
<organism evidence="7 8">
    <name type="scientific">Rhynchospora pubera</name>
    <dbReference type="NCBI Taxonomy" id="906938"/>
    <lineage>
        <taxon>Eukaryota</taxon>
        <taxon>Viridiplantae</taxon>
        <taxon>Streptophyta</taxon>
        <taxon>Embryophyta</taxon>
        <taxon>Tracheophyta</taxon>
        <taxon>Spermatophyta</taxon>
        <taxon>Magnoliopsida</taxon>
        <taxon>Liliopsida</taxon>
        <taxon>Poales</taxon>
        <taxon>Cyperaceae</taxon>
        <taxon>Cyperoideae</taxon>
        <taxon>Rhynchosporeae</taxon>
        <taxon>Rhynchospora</taxon>
    </lineage>
</organism>
<evidence type="ECO:0000256" key="1">
    <source>
        <dbReference type="ARBA" id="ARBA00004123"/>
    </source>
</evidence>